<dbReference type="InterPro" id="IPR013783">
    <property type="entry name" value="Ig-like_fold"/>
</dbReference>
<dbReference type="InterPro" id="IPR050958">
    <property type="entry name" value="Cell_Adh-Cytoskel_Orgn"/>
</dbReference>
<keyword evidence="3" id="KW-0393">Immunoglobulin domain</keyword>
<evidence type="ECO:0000256" key="4">
    <source>
        <dbReference type="SAM" id="SignalP"/>
    </source>
</evidence>
<keyword evidence="7" id="KW-1185">Reference proteome</keyword>
<dbReference type="Proteomes" id="UP001177023">
    <property type="component" value="Unassembled WGS sequence"/>
</dbReference>
<feature type="chain" id="PRO_5041322278" description="Ig-like domain-containing protein" evidence="4">
    <location>
        <begin position="20"/>
        <end position="253"/>
    </location>
</feature>
<dbReference type="PANTHER" id="PTHR45080:SF8">
    <property type="entry name" value="IG-LIKE DOMAIN-CONTAINING PROTEIN"/>
    <property type="match status" value="1"/>
</dbReference>
<feature type="signal peptide" evidence="4">
    <location>
        <begin position="1"/>
        <end position="19"/>
    </location>
</feature>
<gene>
    <name evidence="6" type="ORF">MSPICULIGERA_LOCUS14171</name>
</gene>
<evidence type="ECO:0000313" key="7">
    <source>
        <dbReference type="Proteomes" id="UP001177023"/>
    </source>
</evidence>
<dbReference type="InterPro" id="IPR013098">
    <property type="entry name" value="Ig_I-set"/>
</dbReference>
<accession>A0AA36G7U4</accession>
<dbReference type="SMART" id="SM00409">
    <property type="entry name" value="IG"/>
    <property type="match status" value="2"/>
</dbReference>
<evidence type="ECO:0000313" key="6">
    <source>
        <dbReference type="EMBL" id="CAJ0575868.1"/>
    </source>
</evidence>
<reference evidence="6" key="1">
    <citation type="submission" date="2023-06" db="EMBL/GenBank/DDBJ databases">
        <authorList>
            <person name="Delattre M."/>
        </authorList>
    </citation>
    <scope>NUCLEOTIDE SEQUENCE</scope>
    <source>
        <strain evidence="6">AF72</strain>
    </source>
</reference>
<dbReference type="AlphaFoldDB" id="A0AA36G7U4"/>
<evidence type="ECO:0000256" key="1">
    <source>
        <dbReference type="ARBA" id="ARBA00022729"/>
    </source>
</evidence>
<dbReference type="Pfam" id="PF07679">
    <property type="entry name" value="I-set"/>
    <property type="match status" value="1"/>
</dbReference>
<organism evidence="6 7">
    <name type="scientific">Mesorhabditis spiculigera</name>
    <dbReference type="NCBI Taxonomy" id="96644"/>
    <lineage>
        <taxon>Eukaryota</taxon>
        <taxon>Metazoa</taxon>
        <taxon>Ecdysozoa</taxon>
        <taxon>Nematoda</taxon>
        <taxon>Chromadorea</taxon>
        <taxon>Rhabditida</taxon>
        <taxon>Rhabditina</taxon>
        <taxon>Rhabditomorpha</taxon>
        <taxon>Rhabditoidea</taxon>
        <taxon>Rhabditidae</taxon>
        <taxon>Mesorhabditinae</taxon>
        <taxon>Mesorhabditis</taxon>
    </lineage>
</organism>
<feature type="domain" description="Ig-like" evidence="5">
    <location>
        <begin position="120"/>
        <end position="216"/>
    </location>
</feature>
<dbReference type="SMART" id="SM00408">
    <property type="entry name" value="IGc2"/>
    <property type="match status" value="2"/>
</dbReference>
<keyword evidence="2" id="KW-1015">Disulfide bond</keyword>
<dbReference type="InterPro" id="IPR003599">
    <property type="entry name" value="Ig_sub"/>
</dbReference>
<comment type="caution">
    <text evidence="6">The sequence shown here is derived from an EMBL/GenBank/DDBJ whole genome shotgun (WGS) entry which is preliminary data.</text>
</comment>
<evidence type="ECO:0000259" key="5">
    <source>
        <dbReference type="PROSITE" id="PS50835"/>
    </source>
</evidence>
<feature type="domain" description="Ig-like" evidence="5">
    <location>
        <begin position="26"/>
        <end position="113"/>
    </location>
</feature>
<protein>
    <recommendedName>
        <fullName evidence="5">Ig-like domain-containing protein</fullName>
    </recommendedName>
</protein>
<dbReference type="InterPro" id="IPR036179">
    <property type="entry name" value="Ig-like_dom_sf"/>
</dbReference>
<name>A0AA36G7U4_9BILA</name>
<evidence type="ECO:0000256" key="3">
    <source>
        <dbReference type="ARBA" id="ARBA00023319"/>
    </source>
</evidence>
<feature type="non-terminal residue" evidence="6">
    <location>
        <position position="253"/>
    </location>
</feature>
<sequence length="253" mass="27862">MCSRALAFLLGILIAVGYAIDVKIRPEKSSVELEVGAQLSLLCKVEGLADTDKPGITWSRHSGLPIRDTVEVARLDSHTLALVINRTIARDSGVYSCMAVSDNETASKSIDVHVFGHGEPDSIFLEHGVQKNVKIPSLVEGKSVDLSCELKTGSNQFITTWSRNDIMLDKDSVRDNLNWGLLKGGAVLRIKNYNPSTDSGRYDCGVAPKDPLAEVTWRTFYLGPQKEDRSGFSLCRKVCQDTCNNVIVNHRRN</sequence>
<keyword evidence="1 4" id="KW-0732">Signal</keyword>
<dbReference type="InterPro" id="IPR003598">
    <property type="entry name" value="Ig_sub2"/>
</dbReference>
<dbReference type="InterPro" id="IPR007110">
    <property type="entry name" value="Ig-like_dom"/>
</dbReference>
<dbReference type="SUPFAM" id="SSF48726">
    <property type="entry name" value="Immunoglobulin"/>
    <property type="match status" value="2"/>
</dbReference>
<dbReference type="EMBL" id="CATQJA010002641">
    <property type="protein sequence ID" value="CAJ0575868.1"/>
    <property type="molecule type" value="Genomic_DNA"/>
</dbReference>
<proteinExistence type="predicted"/>
<evidence type="ECO:0000256" key="2">
    <source>
        <dbReference type="ARBA" id="ARBA00023157"/>
    </source>
</evidence>
<dbReference type="GO" id="GO:0005886">
    <property type="term" value="C:plasma membrane"/>
    <property type="evidence" value="ECO:0007669"/>
    <property type="project" value="TreeGrafter"/>
</dbReference>
<dbReference type="Gene3D" id="2.60.40.10">
    <property type="entry name" value="Immunoglobulins"/>
    <property type="match status" value="2"/>
</dbReference>
<dbReference type="PROSITE" id="PS50835">
    <property type="entry name" value="IG_LIKE"/>
    <property type="match status" value="2"/>
</dbReference>
<dbReference type="PANTHER" id="PTHR45080">
    <property type="entry name" value="CONTACTIN 5"/>
    <property type="match status" value="1"/>
</dbReference>
<dbReference type="GO" id="GO:0007156">
    <property type="term" value="P:homophilic cell adhesion via plasma membrane adhesion molecules"/>
    <property type="evidence" value="ECO:0007669"/>
    <property type="project" value="TreeGrafter"/>
</dbReference>